<feature type="compositionally biased region" description="Acidic residues" evidence="1">
    <location>
        <begin position="264"/>
        <end position="286"/>
    </location>
</feature>
<feature type="compositionally biased region" description="Polar residues" evidence="1">
    <location>
        <begin position="81"/>
        <end position="95"/>
    </location>
</feature>
<dbReference type="AlphaFoldDB" id="A0A3R7PJI2"/>
<proteinExistence type="predicted"/>
<keyword evidence="3" id="KW-1185">Reference proteome</keyword>
<evidence type="ECO:0000256" key="1">
    <source>
        <dbReference type="SAM" id="MobiDB-lite"/>
    </source>
</evidence>
<evidence type="ECO:0000313" key="3">
    <source>
        <dbReference type="Proteomes" id="UP000283509"/>
    </source>
</evidence>
<dbReference type="Proteomes" id="UP000283509">
    <property type="component" value="Unassembled WGS sequence"/>
</dbReference>
<sequence length="377" mass="39619">MKMVDNSSYTMVTRRPPPPSRNPVNPTDHHNNNFLAEVTTNTTNTTPVTSLPSLSHPLLAQNDNGHRISLGSLPPRPSPATGPSRSFQDNSSASSPRAALGVNGNLGGSVLGQQQMGSSAMPPGSHEWDEEVGCGAPGSTLTKSATQPSLSPAGPLRRSPASPTCQSEDGFSCSAATGGDAEATTTVCASPPATARTTCTGGRDREANVGSPQVSLALVRVERFLKYEPQNATAREFFPLISLKIKQMSDAANLECHSSTDEGHESDEDTMDSYSSLEDEIDDEPDLACSDPSLGQQKPFLQGNAALPTPRTRTTQDTIIRMSTPVQSSPESAMSGSNSLDFSYGIDSADSLFSSTESDLTLESVVNATRSINLGDS</sequence>
<name>A0A3R7PJI2_PENVA</name>
<comment type="caution">
    <text evidence="2">The sequence shown here is derived from an EMBL/GenBank/DDBJ whole genome shotgun (WGS) entry which is preliminary data.</text>
</comment>
<gene>
    <name evidence="2" type="ORF">C7M84_007652</name>
</gene>
<reference evidence="2 3" key="2">
    <citation type="submission" date="2019-01" db="EMBL/GenBank/DDBJ databases">
        <title>The decoding of complex shrimp genome reveals the adaptation for benthos swimmer, frequently molting mechanism and breeding impact on genome.</title>
        <authorList>
            <person name="Sun Y."/>
            <person name="Gao Y."/>
            <person name="Yu Y."/>
        </authorList>
    </citation>
    <scope>NUCLEOTIDE SEQUENCE [LARGE SCALE GENOMIC DNA]</scope>
    <source>
        <tissue evidence="2">Muscle</tissue>
    </source>
</reference>
<feature type="compositionally biased region" description="Low complexity" evidence="1">
    <location>
        <begin position="38"/>
        <end position="54"/>
    </location>
</feature>
<accession>A0A3R7PJI2</accession>
<dbReference type="EMBL" id="QCYY01001976">
    <property type="protein sequence ID" value="ROT73879.1"/>
    <property type="molecule type" value="Genomic_DNA"/>
</dbReference>
<reference evidence="2 3" key="1">
    <citation type="submission" date="2018-04" db="EMBL/GenBank/DDBJ databases">
        <authorList>
            <person name="Zhang X."/>
            <person name="Yuan J."/>
            <person name="Li F."/>
            <person name="Xiang J."/>
        </authorList>
    </citation>
    <scope>NUCLEOTIDE SEQUENCE [LARGE SCALE GENOMIC DNA]</scope>
    <source>
        <tissue evidence="2">Muscle</tissue>
    </source>
</reference>
<feature type="region of interest" description="Disordered" evidence="1">
    <location>
        <begin position="1"/>
        <end position="177"/>
    </location>
</feature>
<feature type="region of interest" description="Disordered" evidence="1">
    <location>
        <begin position="254"/>
        <end position="313"/>
    </location>
</feature>
<protein>
    <submittedName>
        <fullName evidence="2">Uncharacterized protein</fullName>
    </submittedName>
</protein>
<organism evidence="2 3">
    <name type="scientific">Penaeus vannamei</name>
    <name type="common">Whiteleg shrimp</name>
    <name type="synonym">Litopenaeus vannamei</name>
    <dbReference type="NCBI Taxonomy" id="6689"/>
    <lineage>
        <taxon>Eukaryota</taxon>
        <taxon>Metazoa</taxon>
        <taxon>Ecdysozoa</taxon>
        <taxon>Arthropoda</taxon>
        <taxon>Crustacea</taxon>
        <taxon>Multicrustacea</taxon>
        <taxon>Malacostraca</taxon>
        <taxon>Eumalacostraca</taxon>
        <taxon>Eucarida</taxon>
        <taxon>Decapoda</taxon>
        <taxon>Dendrobranchiata</taxon>
        <taxon>Penaeoidea</taxon>
        <taxon>Penaeidae</taxon>
        <taxon>Penaeus</taxon>
    </lineage>
</organism>
<dbReference type="OrthoDB" id="9950633at2759"/>
<feature type="compositionally biased region" description="Polar residues" evidence="1">
    <location>
        <begin position="139"/>
        <end position="150"/>
    </location>
</feature>
<evidence type="ECO:0000313" key="2">
    <source>
        <dbReference type="EMBL" id="ROT73879.1"/>
    </source>
</evidence>
<feature type="compositionally biased region" description="Polar residues" evidence="1">
    <location>
        <begin position="1"/>
        <end position="11"/>
    </location>
</feature>